<evidence type="ECO:0000256" key="1">
    <source>
        <dbReference type="SAM" id="Coils"/>
    </source>
</evidence>
<sequence>MTAIRVELELADGNFTTRMLHAGQSVAQFNREIAASSPRLQAVANAGGQVIRSYSLADMKAKGFLSTMRDLSIVLGVVGLGMSKLANIQSSWVGDIVRVNMEFQKLAFQMKSMSTALDPIREAADNVKYLREMAMNAPFSIQTLNNAFVKLKATGMKDVNETLQALVDGVAAFGGTDEALQRITLGISQMAGKGVIQMEELRQQLGESMPTAVQQMAQAMGISMSELIKEIGTGTVAAKPAIAALVAEIERGYGGRALSMMQTFEGQLKKTYTALQTLSLEAGGLQNGSYTEGGFMSELRKQLQDVNRILSSEIGTNLARSLGSGLTTAVQYIRKAIDALIAFREEGFRTAMIVGKIFVASKMISGVSAMIGGIGRLRQALALTGTDFTRSKRSLDVLMNSFSSSVTGMTRARLSFATAGSFLRGIAGAAAALPPVLSLIGIGVVAVAEYFDLFSNKGKDAMNTLKEFGAASKDTLDIASDYIKKQEEDFAKLTQMREASARNSANMALPGLVARYRGISTEQARKELEDEARQEFDVENDYAAKSLEIQENKRLLAKRSKELESRERAEALDEYRNQVNEELQLEQAAYLRRRQQIQDEFDAEEKALGPGKSASAIRERRGKALIEQAVELYNTRERLMKEMLAKEEKALDDSSNVTARKGIEERITYILDQINQVKEARQSASEQEIGALKFEAPLNDEKLFSKGEIALERVQAEVKGLVGELSGANAEVEELKAKLAANQPYGDMGRAEVQKLVDKLVEATAAKELLDKLLKGKRDLADDIDKARLDALEEQAKLEEELSGKTLSTAEKIELKIKNGAYKGFGPAKLTLDQYKLIVSALDLQGNALTQVGDVARNNAFGSATQTAIQTTNDKLREMSGIVTGIGNGLTGLSFNGLNQFAGGGLALPGGNSKSAQEAAAKGFLDLIGYAEGTDKGRGYNETLGFGKFTGGDQNLVGMTLDQIDQLQSAMLKHPDNNFNSSALGRYQIVQQTLRGLRDEMGLGGNQLFSADLQDSLATRLASRRGNSVAGLRNEWEGLRRIDPGLISNAYTGGINAKMSGPRVGKAPTVSPAAAPAIPTYAPDKNAVALQQQMNDLEVTYKQQISDIVKIEQENEGNKKRNDAVKLTKSLNDEIEEQKNAIDQADVANKRYLATRRALEKRGVDLNSAEAKAALAAARELDQLTERSKKVSQANNAEEKFKERQLELNKQLEEAQARIGDPNSLKSSSGYRALRQELEAYVRDVEAAYGKESTAYSNAQAYKTQMLRQFSTVEGMEKAATWRKDTIELNRSLGTEMQQRRAALDQQIAEIDAAVAQFQGSEEQKVEFVRIAEAKKAAIRAQYNQEMNPMQKQMAEWGDMQGNLIKQSTQWMDNIAGGITDLIMGTGDLKSVISSILKDMVNMGVKYMMSGMFGNKGQSAGGGGKKAGMAAGGGAKKGAPLMGVGLYHAGGMIGHTKMHTAVNPRAFVGAQKFHAGGIIGGPKLQRDEVPIVTRKGEGVFTKEQMAAMGAVGGAQMYAPQFNMPVTVNASGGSADQNRDLAQQTSRELKSMVKSVMAEEFQNQRRPGGMMSKTK</sequence>
<dbReference type="Gene3D" id="1.10.530.10">
    <property type="match status" value="1"/>
</dbReference>
<dbReference type="InterPro" id="IPR023346">
    <property type="entry name" value="Lysozyme-like_dom_sf"/>
</dbReference>
<organism evidence="3 4">
    <name type="scientific">Phyllobacterium myrsinacearum</name>
    <dbReference type="NCBI Taxonomy" id="28101"/>
    <lineage>
        <taxon>Bacteria</taxon>
        <taxon>Pseudomonadati</taxon>
        <taxon>Pseudomonadota</taxon>
        <taxon>Alphaproteobacteria</taxon>
        <taxon>Hyphomicrobiales</taxon>
        <taxon>Phyllobacteriaceae</taxon>
        <taxon>Phyllobacterium</taxon>
    </lineage>
</organism>
<dbReference type="PANTHER" id="PTHR38812:SF2">
    <property type="entry name" value="MU-LIKE PROPHAGE FLUMU PROTEIN GP42"/>
    <property type="match status" value="1"/>
</dbReference>
<dbReference type="InterPro" id="IPR013491">
    <property type="entry name" value="Tape_meas_N"/>
</dbReference>
<dbReference type="Pfam" id="PF20155">
    <property type="entry name" value="TMP_3"/>
    <property type="match status" value="1"/>
</dbReference>
<dbReference type="InterPro" id="IPR053058">
    <property type="entry name" value="Mulikevirus_tape_measure"/>
</dbReference>
<evidence type="ECO:0000313" key="4">
    <source>
        <dbReference type="Proteomes" id="UP000549052"/>
    </source>
</evidence>
<proteinExistence type="predicted"/>
<dbReference type="PANTHER" id="PTHR38812">
    <property type="entry name" value="MU-LIKE PROPHAGE FLUMU PROTEIN GP42"/>
    <property type="match status" value="1"/>
</dbReference>
<dbReference type="NCBIfam" id="TIGR02675">
    <property type="entry name" value="tape_meas_nterm"/>
    <property type="match status" value="1"/>
</dbReference>
<feature type="coiled-coil region" evidence="1">
    <location>
        <begin position="1087"/>
        <end position="1148"/>
    </location>
</feature>
<dbReference type="SUPFAM" id="SSF53955">
    <property type="entry name" value="Lysozyme-like"/>
    <property type="match status" value="1"/>
</dbReference>
<keyword evidence="1" id="KW-0175">Coiled coil</keyword>
<feature type="coiled-coil region" evidence="1">
    <location>
        <begin position="711"/>
        <end position="738"/>
    </location>
</feature>
<comment type="caution">
    <text evidence="3">The sequence shown here is derived from an EMBL/GenBank/DDBJ whole genome shotgun (WGS) entry which is preliminary data.</text>
</comment>
<name>A0A839ENS1_9HYPH</name>
<dbReference type="Proteomes" id="UP000549052">
    <property type="component" value="Unassembled WGS sequence"/>
</dbReference>
<protein>
    <submittedName>
        <fullName evidence="3">Tape measure domain-containing protein</fullName>
    </submittedName>
</protein>
<feature type="domain" description="Tape measure protein N-terminal" evidence="2">
    <location>
        <begin position="95"/>
        <end position="276"/>
    </location>
</feature>
<evidence type="ECO:0000313" key="3">
    <source>
        <dbReference type="EMBL" id="MBA8881731.1"/>
    </source>
</evidence>
<evidence type="ECO:0000259" key="2">
    <source>
        <dbReference type="Pfam" id="PF20155"/>
    </source>
</evidence>
<dbReference type="RefSeq" id="WP_182552278.1">
    <property type="nucleotide sequence ID" value="NZ_JACGXN010000016.1"/>
</dbReference>
<keyword evidence="4" id="KW-1185">Reference proteome</keyword>
<accession>A0A839ENS1</accession>
<dbReference type="EMBL" id="JACGXN010000016">
    <property type="protein sequence ID" value="MBA8881731.1"/>
    <property type="molecule type" value="Genomic_DNA"/>
</dbReference>
<reference evidence="3 4" key="1">
    <citation type="submission" date="2020-07" db="EMBL/GenBank/DDBJ databases">
        <title>Genomic Encyclopedia of Type Strains, Phase IV (KMG-V): Genome sequencing to study the core and pangenomes of soil and plant-associated prokaryotes.</title>
        <authorList>
            <person name="Whitman W."/>
        </authorList>
    </citation>
    <scope>NUCLEOTIDE SEQUENCE [LARGE SCALE GENOMIC DNA]</scope>
    <source>
        <strain evidence="3 4">AN3</strain>
    </source>
</reference>
<gene>
    <name evidence="3" type="ORF">FHW16_005476</name>
</gene>